<feature type="compositionally biased region" description="Basic residues" evidence="9">
    <location>
        <begin position="276"/>
        <end position="285"/>
    </location>
</feature>
<dbReference type="PANTHER" id="PTHR12581">
    <property type="entry name" value="HIV-1 REV BINDING PROTEIN 2, 3"/>
    <property type="match status" value="1"/>
</dbReference>
<dbReference type="VEuPathDB" id="ToxoDB:cyc_04286"/>
<keyword evidence="6" id="KW-0539">Nucleus</keyword>
<dbReference type="Pfam" id="PF17903">
    <property type="entry name" value="KH_KRR1_1st"/>
    <property type="match status" value="1"/>
</dbReference>
<evidence type="ECO:0000256" key="1">
    <source>
        <dbReference type="ARBA" id="ARBA00004604"/>
    </source>
</evidence>
<reference evidence="12 13" key="1">
    <citation type="journal article" date="2016" name="BMC Genomics">
        <title>Comparative genomics reveals Cyclospora cayetanensis possesses coccidia-like metabolism and invasion components but unique surface antigens.</title>
        <authorList>
            <person name="Liu S."/>
            <person name="Wang L."/>
            <person name="Zheng H."/>
            <person name="Xu Z."/>
            <person name="Roellig D.M."/>
            <person name="Li N."/>
            <person name="Frace M.A."/>
            <person name="Tang K."/>
            <person name="Arrowood M.J."/>
            <person name="Moss D.M."/>
            <person name="Zhang L."/>
            <person name="Feng Y."/>
            <person name="Xiao L."/>
        </authorList>
    </citation>
    <scope>NUCLEOTIDE SEQUENCE [LARGE SCALE GENOMIC DNA]</scope>
    <source>
        <strain evidence="12 13">CHN_HEN01</strain>
    </source>
</reference>
<dbReference type="PANTHER" id="PTHR12581:SF0">
    <property type="entry name" value="KRR1 SMALL SUBUNIT PROCESSOME COMPONENT HOMOLOG"/>
    <property type="match status" value="1"/>
</dbReference>
<feature type="compositionally biased region" description="Low complexity" evidence="9">
    <location>
        <begin position="22"/>
        <end position="45"/>
    </location>
</feature>
<comment type="subcellular location">
    <subcellularLocation>
        <location evidence="1">Nucleus</location>
        <location evidence="1">Nucleolus</location>
    </subcellularLocation>
</comment>
<dbReference type="Gene3D" id="3.30.1370.10">
    <property type="entry name" value="K Homology domain, type 1"/>
    <property type="match status" value="2"/>
</dbReference>
<dbReference type="Pfam" id="PF21800">
    <property type="entry name" value="KH_KRR1_2nd"/>
    <property type="match status" value="1"/>
</dbReference>
<proteinExistence type="inferred from homology"/>
<evidence type="ECO:0000256" key="3">
    <source>
        <dbReference type="ARBA" id="ARBA00022517"/>
    </source>
</evidence>
<dbReference type="InterPro" id="IPR024166">
    <property type="entry name" value="rRNA_assembly_KRR1"/>
</dbReference>
<dbReference type="FunFam" id="3.30.1370.10:FF:000014">
    <property type="entry name" value="KRR1 small subunit processome component"/>
    <property type="match status" value="1"/>
</dbReference>
<evidence type="ECO:0000313" key="12">
    <source>
        <dbReference type="EMBL" id="OEH77968.1"/>
    </source>
</evidence>
<evidence type="ECO:0000256" key="9">
    <source>
        <dbReference type="SAM" id="MobiDB-lite"/>
    </source>
</evidence>
<evidence type="ECO:0000256" key="4">
    <source>
        <dbReference type="ARBA" id="ARBA00022552"/>
    </source>
</evidence>
<keyword evidence="5" id="KW-0694">RNA-binding</keyword>
<evidence type="ECO:0000256" key="6">
    <source>
        <dbReference type="ARBA" id="ARBA00023242"/>
    </source>
</evidence>
<dbReference type="AlphaFoldDB" id="A0A1D3D3D9"/>
<keyword evidence="13" id="KW-1185">Reference proteome</keyword>
<accession>A0A1D3D3D9</accession>
<dbReference type="FunCoup" id="A0A1D3D3D9">
    <property type="interactions" value="364"/>
</dbReference>
<dbReference type="GO" id="GO:0032040">
    <property type="term" value="C:small-subunit processome"/>
    <property type="evidence" value="ECO:0007669"/>
    <property type="project" value="TreeGrafter"/>
</dbReference>
<dbReference type="GO" id="GO:0003723">
    <property type="term" value="F:RNA binding"/>
    <property type="evidence" value="ECO:0007669"/>
    <property type="project" value="UniProtKB-KW"/>
</dbReference>
<dbReference type="InterPro" id="IPR041174">
    <property type="entry name" value="KRR1-like_KH1"/>
</dbReference>
<organism evidence="12 13">
    <name type="scientific">Cyclospora cayetanensis</name>
    <dbReference type="NCBI Taxonomy" id="88456"/>
    <lineage>
        <taxon>Eukaryota</taxon>
        <taxon>Sar</taxon>
        <taxon>Alveolata</taxon>
        <taxon>Apicomplexa</taxon>
        <taxon>Conoidasida</taxon>
        <taxon>Coccidia</taxon>
        <taxon>Eucoccidiorida</taxon>
        <taxon>Eimeriorina</taxon>
        <taxon>Eimeriidae</taxon>
        <taxon>Cyclospora</taxon>
    </lineage>
</organism>
<comment type="caution">
    <text evidence="12">The sequence shown here is derived from an EMBL/GenBank/DDBJ whole genome shotgun (WGS) entry which is preliminary data.</text>
</comment>
<evidence type="ECO:0000259" key="10">
    <source>
        <dbReference type="Pfam" id="PF17903"/>
    </source>
</evidence>
<sequence length="443" mass="51981">MPRRKKEDKQQDDEAERDSKAQGPLEGEGPQEGVPTGASGLLSDSGGKKGKYRKDKPWDTDDVEHWKIEPFLPKRKVAYMPNCTVDWTPETSRMGLTLRTGGLRGTWEICLLKRSPEHNPLGMTEESSFATLFPRYREKYLKDMWPEIKKELAMHFVKAELDLAEGSMTVRTTNKTYDPYIILKARDMIKLLARCVPLQQAKKILEDEMMCDIIKIGGMVRNKARRIVEDCMKNVHPVYHVKELMIRRELGKDESLKAENWDRFLPQFKKRNIQRKKIKEKKPKKEKSLFPPPQTPRKEDLLMESGEYFIDAEEKKVLVPSQICLQRRKMEEIPEKQKQKTAEKRKNRAQEFVPTAEDTTAKRHKRLEEKQAKIREEQLRIPAGRSMPLPSYYNNPRSMHYPRRPAKRLLPMPCEFYCDANHLPLRSLQRENEEEEGLCMLVY</sequence>
<gene>
    <name evidence="12" type="ORF">cyc_04286</name>
</gene>
<feature type="domain" description="KRR1 small subunit processome component first KH" evidence="10">
    <location>
        <begin position="127"/>
        <end position="207"/>
    </location>
</feature>
<evidence type="ECO:0000313" key="13">
    <source>
        <dbReference type="Proteomes" id="UP000095192"/>
    </source>
</evidence>
<name>A0A1D3D3D9_9EIME</name>
<dbReference type="Proteomes" id="UP000095192">
    <property type="component" value="Unassembled WGS sequence"/>
</dbReference>
<evidence type="ECO:0000256" key="2">
    <source>
        <dbReference type="ARBA" id="ARBA00009344"/>
    </source>
</evidence>
<keyword evidence="3" id="KW-0690">Ribosome biogenesis</keyword>
<dbReference type="InParanoid" id="A0A1D3D3D9"/>
<feature type="region of interest" description="Disordered" evidence="9">
    <location>
        <begin position="276"/>
        <end position="299"/>
    </location>
</feature>
<feature type="domain" description="KRR1 small subunit processome component second KH" evidence="11">
    <location>
        <begin position="223"/>
        <end position="251"/>
    </location>
</feature>
<comment type="similarity">
    <text evidence="2">Belongs to the KRR1 family.</text>
</comment>
<keyword evidence="4" id="KW-0698">rRNA processing</keyword>
<dbReference type="GO" id="GO:0006364">
    <property type="term" value="P:rRNA processing"/>
    <property type="evidence" value="ECO:0007669"/>
    <property type="project" value="UniProtKB-KW"/>
</dbReference>
<evidence type="ECO:0000256" key="7">
    <source>
        <dbReference type="ARBA" id="ARBA00023274"/>
    </source>
</evidence>
<evidence type="ECO:0000259" key="11">
    <source>
        <dbReference type="Pfam" id="PF21800"/>
    </source>
</evidence>
<dbReference type="InterPro" id="IPR048548">
    <property type="entry name" value="KRR1-like_KH2"/>
</dbReference>
<dbReference type="CDD" id="cd22393">
    <property type="entry name" value="KH-I_KRR1_rpt1"/>
    <property type="match status" value="1"/>
</dbReference>
<feature type="region of interest" description="Disordered" evidence="9">
    <location>
        <begin position="1"/>
        <end position="58"/>
    </location>
</feature>
<keyword evidence="7" id="KW-0687">Ribonucleoprotein</keyword>
<evidence type="ECO:0000256" key="5">
    <source>
        <dbReference type="ARBA" id="ARBA00022884"/>
    </source>
</evidence>
<evidence type="ECO:0000256" key="8">
    <source>
        <dbReference type="ARBA" id="ARBA00032993"/>
    </source>
</evidence>
<protein>
    <recommendedName>
        <fullName evidence="8">KRR-R motif-containing protein 1</fullName>
    </recommendedName>
</protein>
<dbReference type="InterPro" id="IPR036612">
    <property type="entry name" value="KH_dom_type_1_sf"/>
</dbReference>
<dbReference type="VEuPathDB" id="ToxoDB:LOC34620836"/>
<dbReference type="InterPro" id="IPR048550">
    <property type="entry name" value="KRR1-like_KH1_euk"/>
</dbReference>
<dbReference type="EMBL" id="JROU02000912">
    <property type="protein sequence ID" value="OEH77968.1"/>
    <property type="molecule type" value="Genomic_DNA"/>
</dbReference>